<evidence type="ECO:0000313" key="4">
    <source>
        <dbReference type="EMBL" id="KAF2401770.1"/>
    </source>
</evidence>
<protein>
    <recommendedName>
        <fullName evidence="3">DRBM domain-containing protein</fullName>
    </recommendedName>
</protein>
<dbReference type="GO" id="GO:0070578">
    <property type="term" value="C:RISC-loading complex"/>
    <property type="evidence" value="ECO:0007669"/>
    <property type="project" value="TreeGrafter"/>
</dbReference>
<dbReference type="EMBL" id="ML996692">
    <property type="protein sequence ID" value="KAF2401770.1"/>
    <property type="molecule type" value="Genomic_DNA"/>
</dbReference>
<dbReference type="GO" id="GO:0035197">
    <property type="term" value="F:siRNA binding"/>
    <property type="evidence" value="ECO:0007669"/>
    <property type="project" value="TreeGrafter"/>
</dbReference>
<dbReference type="Proteomes" id="UP000799640">
    <property type="component" value="Unassembled WGS sequence"/>
</dbReference>
<reference evidence="4" key="1">
    <citation type="journal article" date="2020" name="Stud. Mycol.">
        <title>101 Dothideomycetes genomes: a test case for predicting lifestyles and emergence of pathogens.</title>
        <authorList>
            <person name="Haridas S."/>
            <person name="Albert R."/>
            <person name="Binder M."/>
            <person name="Bloem J."/>
            <person name="Labutti K."/>
            <person name="Salamov A."/>
            <person name="Andreopoulos B."/>
            <person name="Baker S."/>
            <person name="Barry K."/>
            <person name="Bills G."/>
            <person name="Bluhm B."/>
            <person name="Cannon C."/>
            <person name="Castanera R."/>
            <person name="Culley D."/>
            <person name="Daum C."/>
            <person name="Ezra D."/>
            <person name="Gonzalez J."/>
            <person name="Henrissat B."/>
            <person name="Kuo A."/>
            <person name="Liang C."/>
            <person name="Lipzen A."/>
            <person name="Lutzoni F."/>
            <person name="Magnuson J."/>
            <person name="Mondo S."/>
            <person name="Nolan M."/>
            <person name="Ohm R."/>
            <person name="Pangilinan J."/>
            <person name="Park H.-J."/>
            <person name="Ramirez L."/>
            <person name="Alfaro M."/>
            <person name="Sun H."/>
            <person name="Tritt A."/>
            <person name="Yoshinaga Y."/>
            <person name="Zwiers L.-H."/>
            <person name="Turgeon B."/>
            <person name="Goodwin S."/>
            <person name="Spatafora J."/>
            <person name="Crous P."/>
            <person name="Grigoriev I."/>
        </authorList>
    </citation>
    <scope>NUCLEOTIDE SEQUENCE</scope>
    <source>
        <strain evidence="4">CBS 262.69</strain>
    </source>
</reference>
<dbReference type="OrthoDB" id="5222339at2759"/>
<name>A0A6G1I0G9_9PEZI</name>
<keyword evidence="5" id="KW-1185">Reference proteome</keyword>
<dbReference type="Gene3D" id="3.30.160.20">
    <property type="match status" value="2"/>
</dbReference>
<dbReference type="Pfam" id="PF00035">
    <property type="entry name" value="dsrm"/>
    <property type="match status" value="1"/>
</dbReference>
<dbReference type="SMART" id="SM00358">
    <property type="entry name" value="DSRM"/>
    <property type="match status" value="4"/>
</dbReference>
<gene>
    <name evidence="4" type="ORF">EJ06DRAFT_359628</name>
</gene>
<dbReference type="InterPro" id="IPR014720">
    <property type="entry name" value="dsRBD_dom"/>
</dbReference>
<keyword evidence="1 2" id="KW-0694">RNA-binding</keyword>
<organism evidence="4 5">
    <name type="scientific">Trichodelitschia bisporula</name>
    <dbReference type="NCBI Taxonomy" id="703511"/>
    <lineage>
        <taxon>Eukaryota</taxon>
        <taxon>Fungi</taxon>
        <taxon>Dikarya</taxon>
        <taxon>Ascomycota</taxon>
        <taxon>Pezizomycotina</taxon>
        <taxon>Dothideomycetes</taxon>
        <taxon>Dothideomycetes incertae sedis</taxon>
        <taxon>Phaeotrichales</taxon>
        <taxon>Phaeotrichaceae</taxon>
        <taxon>Trichodelitschia</taxon>
    </lineage>
</organism>
<dbReference type="AlphaFoldDB" id="A0A6G1I0G9"/>
<sequence>MSTPTDASAKHRIPGLKYAVNEVHKPKGPEPIPIGDSASPGAADPVSELTTITNRRGIRPVFEYTTTRSVDYAALGGVVYGASLTLGEGTVFNAPGPFRGKKDAKRAVATQGVEYFKSLPPAETNDYFKKIAHESAVVRLHHIAQRKGMPLDFKFEAQGDGFTASLTLGEREVTGGLAKNKKEAKEAVAKIGLEALGIVDDPGSPCSSENTDTMNWMGKLVEYCQASRAPLPVWQDYNVGPRFSSEVRASNFPDLFGDKTEPFKTKKEARQNAARLALMWLKEQGHVGDDYVSKKSKPPVNDNVYISRVVPHSGTSVERLRAFCQKCGIPPPVFKMTAENGHIYSGGAYFLQTDWINGDRPVGLVRHVYGQKAAKEACAKLCLDFLEKYMKDLEERMAREGMPPLI</sequence>
<proteinExistence type="predicted"/>
<evidence type="ECO:0000313" key="5">
    <source>
        <dbReference type="Proteomes" id="UP000799640"/>
    </source>
</evidence>
<feature type="domain" description="DRBM" evidence="3">
    <location>
        <begin position="135"/>
        <end position="198"/>
    </location>
</feature>
<dbReference type="InterPro" id="IPR051247">
    <property type="entry name" value="RLC_Component"/>
</dbReference>
<dbReference type="GO" id="GO:0016442">
    <property type="term" value="C:RISC complex"/>
    <property type="evidence" value="ECO:0007669"/>
    <property type="project" value="TreeGrafter"/>
</dbReference>
<evidence type="ECO:0000259" key="3">
    <source>
        <dbReference type="PROSITE" id="PS50137"/>
    </source>
</evidence>
<dbReference type="GO" id="GO:0005634">
    <property type="term" value="C:nucleus"/>
    <property type="evidence" value="ECO:0007669"/>
    <property type="project" value="TreeGrafter"/>
</dbReference>
<dbReference type="GO" id="GO:0003725">
    <property type="term" value="F:double-stranded RNA binding"/>
    <property type="evidence" value="ECO:0007669"/>
    <property type="project" value="TreeGrafter"/>
</dbReference>
<dbReference type="PANTHER" id="PTHR46205:SF3">
    <property type="entry name" value="LOQUACIOUS, ISOFORM B"/>
    <property type="match status" value="1"/>
</dbReference>
<evidence type="ECO:0000256" key="2">
    <source>
        <dbReference type="PROSITE-ProRule" id="PRU00266"/>
    </source>
</evidence>
<dbReference type="GO" id="GO:0070920">
    <property type="term" value="P:regulation of regulatory ncRNA processing"/>
    <property type="evidence" value="ECO:0007669"/>
    <property type="project" value="TreeGrafter"/>
</dbReference>
<dbReference type="SUPFAM" id="SSF54768">
    <property type="entry name" value="dsRNA-binding domain-like"/>
    <property type="match status" value="2"/>
</dbReference>
<dbReference type="GO" id="GO:0005737">
    <property type="term" value="C:cytoplasm"/>
    <property type="evidence" value="ECO:0007669"/>
    <property type="project" value="TreeGrafter"/>
</dbReference>
<dbReference type="PANTHER" id="PTHR46205">
    <property type="entry name" value="LOQUACIOUS, ISOFORM B"/>
    <property type="match status" value="1"/>
</dbReference>
<evidence type="ECO:0000256" key="1">
    <source>
        <dbReference type="ARBA" id="ARBA00022884"/>
    </source>
</evidence>
<dbReference type="PROSITE" id="PS50137">
    <property type="entry name" value="DS_RBD"/>
    <property type="match status" value="1"/>
</dbReference>
<dbReference type="GO" id="GO:0030422">
    <property type="term" value="P:siRNA processing"/>
    <property type="evidence" value="ECO:0007669"/>
    <property type="project" value="TreeGrafter"/>
</dbReference>
<dbReference type="CDD" id="cd00048">
    <property type="entry name" value="DSRM_SF"/>
    <property type="match status" value="1"/>
</dbReference>
<accession>A0A6G1I0G9</accession>